<organism evidence="1 2">
    <name type="scientific">Sphingobacterium hotanense</name>
    <dbReference type="NCBI Taxonomy" id="649196"/>
    <lineage>
        <taxon>Bacteria</taxon>
        <taxon>Pseudomonadati</taxon>
        <taxon>Bacteroidota</taxon>
        <taxon>Sphingobacteriia</taxon>
        <taxon>Sphingobacteriales</taxon>
        <taxon>Sphingobacteriaceae</taxon>
        <taxon>Sphingobacterium</taxon>
    </lineage>
</organism>
<dbReference type="RefSeq" id="WP_286651005.1">
    <property type="nucleotide sequence ID" value="NZ_JACAGK010000016.1"/>
</dbReference>
<sequence>MAYNNRNYHKRIRFMVQIYNEAKERDVPDTRILTKIFPKYGIFISYRQWMYIKSMKPSEYSSDQLELFG</sequence>
<dbReference type="Proteomes" id="UP001170954">
    <property type="component" value="Unassembled WGS sequence"/>
</dbReference>
<accession>A0ABT7NLN0</accession>
<name>A0ABT7NLN0_9SPHI</name>
<gene>
    <name evidence="1" type="ORF">HX018_07330</name>
</gene>
<protein>
    <recommendedName>
        <fullName evidence="3">Transposase</fullName>
    </recommendedName>
</protein>
<comment type="caution">
    <text evidence="1">The sequence shown here is derived from an EMBL/GenBank/DDBJ whole genome shotgun (WGS) entry which is preliminary data.</text>
</comment>
<reference evidence="1" key="1">
    <citation type="submission" date="2020-06" db="EMBL/GenBank/DDBJ databases">
        <authorList>
            <person name="Dong N."/>
        </authorList>
    </citation>
    <scope>NUCLEOTIDE SEQUENCE</scope>
    <source>
        <strain evidence="1">R1692</strain>
    </source>
</reference>
<keyword evidence="2" id="KW-1185">Reference proteome</keyword>
<dbReference type="EMBL" id="JACAGK010000016">
    <property type="protein sequence ID" value="MDM1048045.1"/>
    <property type="molecule type" value="Genomic_DNA"/>
</dbReference>
<evidence type="ECO:0008006" key="3">
    <source>
        <dbReference type="Google" id="ProtNLM"/>
    </source>
</evidence>
<evidence type="ECO:0000313" key="1">
    <source>
        <dbReference type="EMBL" id="MDM1048045.1"/>
    </source>
</evidence>
<reference evidence="1" key="2">
    <citation type="journal article" date="2022" name="Sci. Total Environ.">
        <title>Prevalence, transmission, and molecular epidemiology of tet(X)-positive bacteria among humans, animals, and environmental niches in China: An epidemiological, and genomic-based study.</title>
        <authorList>
            <person name="Dong N."/>
            <person name="Zeng Y."/>
            <person name="Cai C."/>
            <person name="Sun C."/>
            <person name="Lu J."/>
            <person name="Liu C."/>
            <person name="Zhou H."/>
            <person name="Sun Q."/>
            <person name="Shu L."/>
            <person name="Wang H."/>
            <person name="Wang Y."/>
            <person name="Wang S."/>
            <person name="Wu C."/>
            <person name="Chan E.W."/>
            <person name="Chen G."/>
            <person name="Shen Z."/>
            <person name="Chen S."/>
            <person name="Zhang R."/>
        </authorList>
    </citation>
    <scope>NUCLEOTIDE SEQUENCE</scope>
    <source>
        <strain evidence="1">R1692</strain>
    </source>
</reference>
<evidence type="ECO:0000313" key="2">
    <source>
        <dbReference type="Proteomes" id="UP001170954"/>
    </source>
</evidence>
<proteinExistence type="predicted"/>